<gene>
    <name evidence="2" type="ORF">SADUNF_Sadunf05G0116800</name>
</gene>
<dbReference type="PANTHER" id="PTHR11176">
    <property type="entry name" value="BOULE-RELATED"/>
    <property type="match status" value="1"/>
</dbReference>
<dbReference type="GO" id="GO:0003723">
    <property type="term" value="F:RNA binding"/>
    <property type="evidence" value="ECO:0007669"/>
    <property type="project" value="UniProtKB-KW"/>
</dbReference>
<protein>
    <submittedName>
        <fullName evidence="2">Uncharacterized protein</fullName>
    </submittedName>
</protein>
<evidence type="ECO:0000313" key="3">
    <source>
        <dbReference type="Proteomes" id="UP000657918"/>
    </source>
</evidence>
<keyword evidence="1" id="KW-0694">RNA-binding</keyword>
<evidence type="ECO:0000313" key="2">
    <source>
        <dbReference type="EMBL" id="KAF9682514.1"/>
    </source>
</evidence>
<name>A0A835KCL2_9ROSI</name>
<evidence type="ECO:0000256" key="1">
    <source>
        <dbReference type="ARBA" id="ARBA00022884"/>
    </source>
</evidence>
<comment type="caution">
    <text evidence="2">The sequence shown here is derived from an EMBL/GenBank/DDBJ whole genome shotgun (WGS) entry which is preliminary data.</text>
</comment>
<accession>A0A835KCL2</accession>
<dbReference type="Proteomes" id="UP000657918">
    <property type="component" value="Unassembled WGS sequence"/>
</dbReference>
<dbReference type="AlphaFoldDB" id="A0A835KCL2"/>
<dbReference type="PANTHER" id="PTHR11176:SF23">
    <property type="entry name" value="RNA-BINDING (RRM_RBD_RNP MOTIFS) FAMILY PROTEIN"/>
    <property type="match status" value="1"/>
</dbReference>
<reference evidence="2 3" key="1">
    <citation type="submission" date="2020-10" db="EMBL/GenBank/DDBJ databases">
        <title>Plant Genome Project.</title>
        <authorList>
            <person name="Zhang R.-G."/>
        </authorList>
    </citation>
    <scope>NUCLEOTIDE SEQUENCE [LARGE SCALE GENOMIC DNA]</scope>
    <source>
        <strain evidence="2">FAFU-HL-1</strain>
        <tissue evidence="2">Leaf</tissue>
    </source>
</reference>
<dbReference type="OrthoDB" id="439808at2759"/>
<sequence length="282" mass="31380">MRIAPLSSIRGGSMRIAPLSSIREKHGRLDEYESLLEDLFYMPPYQSAAQSDKSHKIGLLLWEKSAPFAWLLMDKVAKFGDTTFRKVFVGGLAWETRLKKCGDTLSSLERFLKPLSSQTKTQENLKDTESVRRDCAEPNPVIDGRGANCNVAALGRPRPSPPVAGNPYQRVAPSYSGLAAPFPPPPSEPPPVIYPHYRRFNAPTLVHQVITCYLGRASMQQCDPPAGLDAQGTFMTSLIKDRGFEAEERRGTQDECELPQAAATCKLLLQFSPKWHKDHRNG</sequence>
<dbReference type="EMBL" id="JADGMS010000005">
    <property type="protein sequence ID" value="KAF9682514.1"/>
    <property type="molecule type" value="Genomic_DNA"/>
</dbReference>
<organism evidence="2 3">
    <name type="scientific">Salix dunnii</name>
    <dbReference type="NCBI Taxonomy" id="1413687"/>
    <lineage>
        <taxon>Eukaryota</taxon>
        <taxon>Viridiplantae</taxon>
        <taxon>Streptophyta</taxon>
        <taxon>Embryophyta</taxon>
        <taxon>Tracheophyta</taxon>
        <taxon>Spermatophyta</taxon>
        <taxon>Magnoliopsida</taxon>
        <taxon>eudicotyledons</taxon>
        <taxon>Gunneridae</taxon>
        <taxon>Pentapetalae</taxon>
        <taxon>rosids</taxon>
        <taxon>fabids</taxon>
        <taxon>Malpighiales</taxon>
        <taxon>Salicaceae</taxon>
        <taxon>Saliceae</taxon>
        <taxon>Salix</taxon>
    </lineage>
</organism>
<proteinExistence type="predicted"/>
<keyword evidence="3" id="KW-1185">Reference proteome</keyword>